<dbReference type="Proteomes" id="UP000289323">
    <property type="component" value="Unassembled WGS sequence"/>
</dbReference>
<proteinExistence type="predicted"/>
<evidence type="ECO:0000313" key="1">
    <source>
        <dbReference type="EMBL" id="SPQ26244.1"/>
    </source>
</evidence>
<reference evidence="1 2" key="1">
    <citation type="submission" date="2018-04" db="EMBL/GenBank/DDBJ databases">
        <authorList>
            <person name="Huttner S."/>
            <person name="Dainat J."/>
        </authorList>
    </citation>
    <scope>NUCLEOTIDE SEQUENCE [LARGE SCALE GENOMIC DNA]</scope>
</reference>
<protein>
    <submittedName>
        <fullName evidence="1">010a4210-950a-44ad-a9f8-69d0d7944815</fullName>
    </submittedName>
</protein>
<evidence type="ECO:0000313" key="2">
    <source>
        <dbReference type="Proteomes" id="UP000289323"/>
    </source>
</evidence>
<sequence>MDALLVLGPLFAIDFGMLFLSTNNRKRIASDFHELDSAVWIILLDSISETALNPFLRAPSAVKQRIELV</sequence>
<organism evidence="1 2">
    <name type="scientific">Thermothielavioides terrestris</name>
    <dbReference type="NCBI Taxonomy" id="2587410"/>
    <lineage>
        <taxon>Eukaryota</taxon>
        <taxon>Fungi</taxon>
        <taxon>Dikarya</taxon>
        <taxon>Ascomycota</taxon>
        <taxon>Pezizomycotina</taxon>
        <taxon>Sordariomycetes</taxon>
        <taxon>Sordariomycetidae</taxon>
        <taxon>Sordariales</taxon>
        <taxon>Chaetomiaceae</taxon>
        <taxon>Thermothielavioides</taxon>
    </lineage>
</organism>
<gene>
    <name evidence="1" type="ORF">TT172_LOCUS8663</name>
</gene>
<name>A0A446BUQ9_9PEZI</name>
<dbReference type="AlphaFoldDB" id="A0A446BUQ9"/>
<accession>A0A446BUQ9</accession>
<dbReference type="EMBL" id="OUUZ01000016">
    <property type="protein sequence ID" value="SPQ26244.1"/>
    <property type="molecule type" value="Genomic_DNA"/>
</dbReference>